<evidence type="ECO:0000313" key="2">
    <source>
        <dbReference type="Proteomes" id="UP000653076"/>
    </source>
</evidence>
<evidence type="ECO:0008006" key="3">
    <source>
        <dbReference type="Google" id="ProtNLM"/>
    </source>
</evidence>
<accession>A0ABQ4JJE4</accession>
<name>A0ABQ4JJE4_9ACTN</name>
<protein>
    <recommendedName>
        <fullName evidence="3">Nucleotidyltransferase family protein</fullName>
    </recommendedName>
</protein>
<comment type="caution">
    <text evidence="1">The sequence shown here is derived from an EMBL/GenBank/DDBJ whole genome shotgun (WGS) entry which is preliminary data.</text>
</comment>
<sequence length="314" mass="33830">MTALAAAVRCLALDSAAAATCTLLRAHGIDAVLLKGAGLARLLGIERRYIDVDLLVAPAAFEAAQQALAAAGYRPVVAGARPDDQLFHERPWFVPGSVSLVVDLHRSFGWVGDPERFWQAIRSGAEKLPLAGGWVLVPDRICAALLTVLHAARPGRADHPVTDLTRALDVFTIDDWRAATAVARRCAAEEGFALGLRVTERGRLLAAELGGLPVVYTPSRWLAAHRSSATAKSLARLTELPTARARLRHFRLRLLPSPASMRYFSPLARRGRLGLLLAYAGRLGRHAAGLPRAVRELRAARHAHDGPASDPPLR</sequence>
<dbReference type="Pfam" id="PF14907">
    <property type="entry name" value="NTP_transf_5"/>
    <property type="match status" value="1"/>
</dbReference>
<organism evidence="1 2">
    <name type="scientific">Micromonospora qiuiae</name>
    <dbReference type="NCBI Taxonomy" id="502268"/>
    <lineage>
        <taxon>Bacteria</taxon>
        <taxon>Bacillati</taxon>
        <taxon>Actinomycetota</taxon>
        <taxon>Actinomycetes</taxon>
        <taxon>Micromonosporales</taxon>
        <taxon>Micromonosporaceae</taxon>
        <taxon>Micromonospora</taxon>
    </lineage>
</organism>
<dbReference type="InterPro" id="IPR039498">
    <property type="entry name" value="NTP_transf_5"/>
</dbReference>
<gene>
    <name evidence="1" type="ORF">Vqi01_47830</name>
</gene>
<reference evidence="1 2" key="1">
    <citation type="submission" date="2021-01" db="EMBL/GenBank/DDBJ databases">
        <title>Whole genome shotgun sequence of Verrucosispora qiuiae NBRC 106684.</title>
        <authorList>
            <person name="Komaki H."/>
            <person name="Tamura T."/>
        </authorList>
    </citation>
    <scope>NUCLEOTIDE SEQUENCE [LARGE SCALE GENOMIC DNA]</scope>
    <source>
        <strain evidence="1 2">NBRC 106684</strain>
    </source>
</reference>
<evidence type="ECO:0000313" key="1">
    <source>
        <dbReference type="EMBL" id="GIJ29621.1"/>
    </source>
</evidence>
<dbReference type="Proteomes" id="UP000653076">
    <property type="component" value="Unassembled WGS sequence"/>
</dbReference>
<proteinExistence type="predicted"/>
<dbReference type="EMBL" id="BOPC01000077">
    <property type="protein sequence ID" value="GIJ29621.1"/>
    <property type="molecule type" value="Genomic_DNA"/>
</dbReference>
<keyword evidence="2" id="KW-1185">Reference proteome</keyword>
<dbReference type="RefSeq" id="WP_204037083.1">
    <property type="nucleotide sequence ID" value="NZ_BOPC01000077.1"/>
</dbReference>